<sequence>MGVARGIFEKHFDSMVKERGYVPGTGIQELKDDLASLEAEYKSKFEEQKQYMLEKGKEIEDIHHKAIINEIEKKEEGNPFGSYLIPVLKVSALYDVQNRVQKNFEEGKMHYKSYEAKMKWLSKTIAERTGDKAWDDTILNLGFYEAE</sequence>
<proteinExistence type="predicted"/>
<name>A0A419SA91_9SPHI</name>
<reference evidence="1 2" key="1">
    <citation type="submission" date="2016-07" db="EMBL/GenBank/DDBJ databases">
        <title>Genome of Pelobium manganitolerans.</title>
        <authorList>
            <person name="Wu S."/>
            <person name="Wang G."/>
        </authorList>
    </citation>
    <scope>NUCLEOTIDE SEQUENCE [LARGE SCALE GENOMIC DNA]</scope>
    <source>
        <strain evidence="1 2">YS-25</strain>
    </source>
</reference>
<evidence type="ECO:0000313" key="2">
    <source>
        <dbReference type="Proteomes" id="UP000283433"/>
    </source>
</evidence>
<gene>
    <name evidence="1" type="ORF">BCY91_13965</name>
</gene>
<accession>A0A419SA91</accession>
<dbReference type="AlphaFoldDB" id="A0A419SA91"/>
<organism evidence="1 2">
    <name type="scientific">Pelobium manganitolerans</name>
    <dbReference type="NCBI Taxonomy" id="1842495"/>
    <lineage>
        <taxon>Bacteria</taxon>
        <taxon>Pseudomonadati</taxon>
        <taxon>Bacteroidota</taxon>
        <taxon>Sphingobacteriia</taxon>
        <taxon>Sphingobacteriales</taxon>
        <taxon>Sphingobacteriaceae</taxon>
        <taxon>Pelobium</taxon>
    </lineage>
</organism>
<evidence type="ECO:0000313" key="1">
    <source>
        <dbReference type="EMBL" id="RKD18978.1"/>
    </source>
</evidence>
<keyword evidence="2" id="KW-1185">Reference proteome</keyword>
<protein>
    <submittedName>
        <fullName evidence="1">Uncharacterized protein</fullName>
    </submittedName>
</protein>
<comment type="caution">
    <text evidence="1">The sequence shown here is derived from an EMBL/GenBank/DDBJ whole genome shotgun (WGS) entry which is preliminary data.</text>
</comment>
<dbReference type="EMBL" id="MBTA01000003">
    <property type="protein sequence ID" value="RKD18978.1"/>
    <property type="molecule type" value="Genomic_DNA"/>
</dbReference>
<dbReference type="Proteomes" id="UP000283433">
    <property type="component" value="Unassembled WGS sequence"/>
</dbReference>